<dbReference type="InterPro" id="IPR029753">
    <property type="entry name" value="D-isomer_DH_CS"/>
</dbReference>
<dbReference type="PROSITE" id="PS00671">
    <property type="entry name" value="D_2_HYDROXYACID_DH_3"/>
    <property type="match status" value="1"/>
</dbReference>
<dbReference type="CDD" id="cd12162">
    <property type="entry name" value="2-Hacid_dh_4"/>
    <property type="match status" value="1"/>
</dbReference>
<comment type="caution">
    <text evidence="6">The sequence shown here is derived from an EMBL/GenBank/DDBJ whole genome shotgun (WGS) entry which is preliminary data.</text>
</comment>
<dbReference type="CDD" id="cd02440">
    <property type="entry name" value="AdoMet_MTases"/>
    <property type="match status" value="1"/>
</dbReference>
<evidence type="ECO:0000259" key="5">
    <source>
        <dbReference type="Pfam" id="PF02826"/>
    </source>
</evidence>
<proteinExistence type="inferred from homology"/>
<dbReference type="InterPro" id="IPR006139">
    <property type="entry name" value="D-isomer_2_OHA_DH_cat_dom"/>
</dbReference>
<dbReference type="Proteomes" id="UP000295830">
    <property type="component" value="Unassembled WGS sequence"/>
</dbReference>
<gene>
    <name evidence="6" type="ORF">DES49_2750</name>
</gene>
<evidence type="ECO:0000256" key="2">
    <source>
        <dbReference type="ARBA" id="ARBA00023002"/>
    </source>
</evidence>
<dbReference type="InterPro" id="IPR036291">
    <property type="entry name" value="NAD(P)-bd_dom_sf"/>
</dbReference>
<dbReference type="InterPro" id="IPR050418">
    <property type="entry name" value="D-iso_2-hydroxyacid_DH_PdxB"/>
</dbReference>
<evidence type="ECO:0000313" key="6">
    <source>
        <dbReference type="EMBL" id="TDT37790.1"/>
    </source>
</evidence>
<dbReference type="GO" id="GO:0051287">
    <property type="term" value="F:NAD binding"/>
    <property type="evidence" value="ECO:0007669"/>
    <property type="project" value="InterPro"/>
</dbReference>
<dbReference type="Gene3D" id="3.40.50.150">
    <property type="entry name" value="Vaccinia Virus protein VP39"/>
    <property type="match status" value="1"/>
</dbReference>
<dbReference type="Gene3D" id="3.40.50.720">
    <property type="entry name" value="NAD(P)-binding Rossmann-like Domain"/>
    <property type="match status" value="2"/>
</dbReference>
<dbReference type="Pfam" id="PF02826">
    <property type="entry name" value="2-Hacid_dh_C"/>
    <property type="match status" value="1"/>
</dbReference>
<keyword evidence="2" id="KW-0560">Oxidoreductase</keyword>
<feature type="domain" description="D-isomer specific 2-hydroxyacid dehydrogenase catalytic" evidence="4">
    <location>
        <begin position="15"/>
        <end position="314"/>
    </location>
</feature>
<dbReference type="SUPFAM" id="SSF51735">
    <property type="entry name" value="NAD(P)-binding Rossmann-fold domains"/>
    <property type="match status" value="1"/>
</dbReference>
<dbReference type="PANTHER" id="PTHR43761:SF1">
    <property type="entry name" value="D-ISOMER SPECIFIC 2-HYDROXYACID DEHYDROGENASE CATALYTIC DOMAIN-CONTAINING PROTEIN-RELATED"/>
    <property type="match status" value="1"/>
</dbReference>
<dbReference type="Pfam" id="PF06962">
    <property type="entry name" value="rRNA_methylase"/>
    <property type="match status" value="1"/>
</dbReference>
<accession>A0A4R7JIQ8</accession>
<dbReference type="InterPro" id="IPR029063">
    <property type="entry name" value="SAM-dependent_MTases_sf"/>
</dbReference>
<evidence type="ECO:0000313" key="7">
    <source>
        <dbReference type="Proteomes" id="UP000295830"/>
    </source>
</evidence>
<dbReference type="EMBL" id="SOAX01000007">
    <property type="protein sequence ID" value="TDT37790.1"/>
    <property type="molecule type" value="Genomic_DNA"/>
</dbReference>
<dbReference type="SUPFAM" id="SSF52283">
    <property type="entry name" value="Formate/glycerate dehydrogenase catalytic domain-like"/>
    <property type="match status" value="1"/>
</dbReference>
<dbReference type="Pfam" id="PF00389">
    <property type="entry name" value="2-Hacid_dh"/>
    <property type="match status" value="1"/>
</dbReference>
<evidence type="ECO:0000259" key="4">
    <source>
        <dbReference type="Pfam" id="PF00389"/>
    </source>
</evidence>
<organism evidence="6 7">
    <name type="scientific">Halospina denitrificans</name>
    <dbReference type="NCBI Taxonomy" id="332522"/>
    <lineage>
        <taxon>Bacteria</taxon>
        <taxon>Pseudomonadati</taxon>
        <taxon>Pseudomonadota</taxon>
        <taxon>Gammaproteobacteria</taxon>
        <taxon>Halospina</taxon>
    </lineage>
</organism>
<evidence type="ECO:0000256" key="3">
    <source>
        <dbReference type="ARBA" id="ARBA00023027"/>
    </source>
</evidence>
<protein>
    <submittedName>
        <fullName evidence="6">Lactate dehydrogenase-like 2-hydroxyacid dehydrogenase</fullName>
    </submittedName>
</protein>
<reference evidence="6 7" key="1">
    <citation type="submission" date="2019-03" db="EMBL/GenBank/DDBJ databases">
        <title>Genomic Encyclopedia of Type Strains, Phase IV (KMG-IV): sequencing the most valuable type-strain genomes for metagenomic binning, comparative biology and taxonomic classification.</title>
        <authorList>
            <person name="Goeker M."/>
        </authorList>
    </citation>
    <scope>NUCLEOTIDE SEQUENCE [LARGE SCALE GENOMIC DNA]</scope>
    <source>
        <strain evidence="6 7">DSM 15505</strain>
    </source>
</reference>
<evidence type="ECO:0000256" key="1">
    <source>
        <dbReference type="ARBA" id="ARBA00005854"/>
    </source>
</evidence>
<dbReference type="SUPFAM" id="SSF53335">
    <property type="entry name" value="S-adenosyl-L-methionine-dependent methyltransferases"/>
    <property type="match status" value="1"/>
</dbReference>
<sequence length="512" mass="54553">MLKAVFLDSDTLGRDVDFSPLEEAAELTTYATTAPAEVAQRIAGAEAVITNKVVLGDEHFAAAPHLKVVIVTATGVNNINLEAAERRGIRVVNAIRYARPVLVQHTFSLILALSNHLLDYVTDTRNGRWQQSTMFCRMDYPIMELAGKTLVVLGYGDLGQGVARLGAAFDMDVRVAARPGQASGDVDGFPREPLAELLPKADVLSVHCLLSEETRDLIDAPELAAMKNTAILVNTSRGGIVNEQALAEALRSGEIGGAGLDVLTEEPPVNGNPLLADDIPNLLVTPHCAWASQDARQRMVAQSADNLKAFAAGTLPAVGGVRLTHRAHEAVAQALGEGDLALDATAGNGHDTLFLAEQVGAAGCVWAFDVQEAAITETRRRLAEADLVERVCLVHDSHANIRTYLPDDARGRVGAVMFNLGYLPGSDRGLVTDADSTLAALEAALGVLRPGGLISLLVYRGHPGGREEWQAVQHWLSRSPVTRDVFGNSDTASDTPVLVLIHGWKGHQCGQL</sequence>
<dbReference type="PANTHER" id="PTHR43761">
    <property type="entry name" value="D-ISOMER SPECIFIC 2-HYDROXYACID DEHYDROGENASE FAMILY PROTEIN (AFU_ORTHOLOGUE AFUA_1G13630)"/>
    <property type="match status" value="1"/>
</dbReference>
<dbReference type="InterPro" id="IPR010719">
    <property type="entry name" value="MnmM_MeTrfase"/>
</dbReference>
<dbReference type="InterPro" id="IPR006140">
    <property type="entry name" value="D-isomer_DH_NAD-bd"/>
</dbReference>
<comment type="similarity">
    <text evidence="1">Belongs to the D-isomer specific 2-hydroxyacid dehydrogenase family.</text>
</comment>
<dbReference type="GO" id="GO:0016616">
    <property type="term" value="F:oxidoreductase activity, acting on the CH-OH group of donors, NAD or NADP as acceptor"/>
    <property type="evidence" value="ECO:0007669"/>
    <property type="project" value="InterPro"/>
</dbReference>
<dbReference type="AlphaFoldDB" id="A0A4R7JIQ8"/>
<keyword evidence="7" id="KW-1185">Reference proteome</keyword>
<keyword evidence="3" id="KW-0520">NAD</keyword>
<name>A0A4R7JIQ8_9GAMM</name>
<feature type="domain" description="D-isomer specific 2-hydroxyacid dehydrogenase NAD-binding" evidence="5">
    <location>
        <begin position="107"/>
        <end position="289"/>
    </location>
</feature>